<dbReference type="AlphaFoldDB" id="A0AAW1SAC0"/>
<protein>
    <submittedName>
        <fullName evidence="2">Uncharacterized protein</fullName>
    </submittedName>
</protein>
<sequence length="851" mass="92505">MTDPLPQGSDLAGRLHEVNQKLEIAKQSEASSLDQLKAFASRGLPLADPYLSQEDLGQVSPALPSTMAQCLEELSSLQPAKAFTEALQLLQGLVKHLEKRLRRLEPLPEPDGNGQAWLATLNEALQAHDTMGSQAEMVAGLMQAALPAQLQQVAEDSLSHASFARDTLISLQRRFIQSRLAALSWPPSLSQMEAPTSPTAPSPPNGFSSQAAPPPLPAAIPTFNGFSRAPQPTAANGPIPMPAANGFGAIRRSFPHDLPSPNGTPALSPGGSGPRWRGFDAAEDAKVSDELKKALLAFIGLQRSVQKASFEMAVTEPESQEGPMLWAVEALTEPIAVRLRFHFASSSGSMNQPEHPEWLFQTALRYARGLAPALEGLQEIVTAHGLQETYHLPFELARALRSSVQEVLRSSWLPRLASLADPNLWMHFAEQAVKFEHDLAPLRGLPLPPDSREGEAAQVWAPGGCVEVICEEQDWSRGWMGAEAAEALSQVEAAVDSSSAWLPAEQAWDPAASTSAAWDDTKQEEAWESEFWPPCCAEAVLQLLRQLAHKACWLPEGEERRQFAASVPLEASKAFRAKMQAIGRTADEFGDLAGPVWAPRVSACICAARHMVQSLREPSPLLLALDEEMPLPNGKRRGRSLLDGEAAAYESASRRWSLRMAKAIAEKFADESARYRRRPHLEAFSASDPRVGGVSKELVRALEWLAGCLDLLSQHLDAVAFREVWRCAAIALNRLMYNDVATEARFSHEGAEQFAADCQALQEGFRRWTPRPGAHFRELAEACALLRMQPAAAADLLRSLHSQAADERGSCPALTSLQVSRLSRDQALCVLGQRASPAGELGQSATSRMAV</sequence>
<dbReference type="PROSITE" id="PS51386">
    <property type="entry name" value="RINT1_TIP20"/>
    <property type="match status" value="1"/>
</dbReference>
<dbReference type="GO" id="GO:0006890">
    <property type="term" value="P:retrograde vesicle-mediated transport, Golgi to endoplasmic reticulum"/>
    <property type="evidence" value="ECO:0007669"/>
    <property type="project" value="InterPro"/>
</dbReference>
<dbReference type="GO" id="GO:0060628">
    <property type="term" value="P:regulation of ER to Golgi vesicle-mediated transport"/>
    <property type="evidence" value="ECO:0007669"/>
    <property type="project" value="TreeGrafter"/>
</dbReference>
<accession>A0AAW1SAC0</accession>
<evidence type="ECO:0000313" key="2">
    <source>
        <dbReference type="EMBL" id="KAK9842736.1"/>
    </source>
</evidence>
<evidence type="ECO:0000256" key="1">
    <source>
        <dbReference type="SAM" id="MobiDB-lite"/>
    </source>
</evidence>
<dbReference type="InterPro" id="IPR007528">
    <property type="entry name" value="RINT1_Tip20"/>
</dbReference>
<organism evidence="2 3">
    <name type="scientific">Apatococcus lobatus</name>
    <dbReference type="NCBI Taxonomy" id="904363"/>
    <lineage>
        <taxon>Eukaryota</taxon>
        <taxon>Viridiplantae</taxon>
        <taxon>Chlorophyta</taxon>
        <taxon>core chlorophytes</taxon>
        <taxon>Trebouxiophyceae</taxon>
        <taxon>Chlorellales</taxon>
        <taxon>Chlorellaceae</taxon>
        <taxon>Apatococcus</taxon>
    </lineage>
</organism>
<dbReference type="InterPro" id="IPR042044">
    <property type="entry name" value="EXOC6PINT-1/Sec15/Tip20_C_dom2"/>
</dbReference>
<dbReference type="Proteomes" id="UP001438707">
    <property type="component" value="Unassembled WGS sequence"/>
</dbReference>
<comment type="caution">
    <text evidence="2">The sequence shown here is derived from an EMBL/GenBank/DDBJ whole genome shotgun (WGS) entry which is preliminary data.</text>
</comment>
<keyword evidence="3" id="KW-1185">Reference proteome</keyword>
<dbReference type="EMBL" id="JALJOS010000002">
    <property type="protein sequence ID" value="KAK9842736.1"/>
    <property type="molecule type" value="Genomic_DNA"/>
</dbReference>
<feature type="region of interest" description="Disordered" evidence="1">
    <location>
        <begin position="189"/>
        <end position="279"/>
    </location>
</feature>
<dbReference type="PANTHER" id="PTHR13520:SF0">
    <property type="entry name" value="RAD50-INTERACTING PROTEIN 1"/>
    <property type="match status" value="1"/>
</dbReference>
<proteinExistence type="predicted"/>
<reference evidence="2 3" key="1">
    <citation type="journal article" date="2024" name="Nat. Commun.">
        <title>Phylogenomics reveals the evolutionary origins of lichenization in chlorophyte algae.</title>
        <authorList>
            <person name="Puginier C."/>
            <person name="Libourel C."/>
            <person name="Otte J."/>
            <person name="Skaloud P."/>
            <person name="Haon M."/>
            <person name="Grisel S."/>
            <person name="Petersen M."/>
            <person name="Berrin J.G."/>
            <person name="Delaux P.M."/>
            <person name="Dal Grande F."/>
            <person name="Keller J."/>
        </authorList>
    </citation>
    <scope>NUCLEOTIDE SEQUENCE [LARGE SCALE GENOMIC DNA]</scope>
    <source>
        <strain evidence="2 3">SAG 2145</strain>
    </source>
</reference>
<evidence type="ECO:0000313" key="3">
    <source>
        <dbReference type="Proteomes" id="UP001438707"/>
    </source>
</evidence>
<dbReference type="PANTHER" id="PTHR13520">
    <property type="entry name" value="RAD50-INTERACTING PROTEIN 1 RINT-1"/>
    <property type="match status" value="1"/>
</dbReference>
<dbReference type="Gene3D" id="1.20.58.670">
    <property type="entry name" value="Dsl1p vesicle tethering complex, Tip20p subunit, domain D"/>
    <property type="match status" value="1"/>
</dbReference>
<dbReference type="GO" id="GO:0070939">
    <property type="term" value="C:Dsl1/NZR complex"/>
    <property type="evidence" value="ECO:0007669"/>
    <property type="project" value="InterPro"/>
</dbReference>
<gene>
    <name evidence="2" type="ORF">WJX74_001585</name>
</gene>
<dbReference type="Pfam" id="PF04437">
    <property type="entry name" value="RINT1_TIP1"/>
    <property type="match status" value="1"/>
</dbReference>
<dbReference type="GO" id="GO:0006888">
    <property type="term" value="P:endoplasmic reticulum to Golgi vesicle-mediated transport"/>
    <property type="evidence" value="ECO:0007669"/>
    <property type="project" value="InterPro"/>
</dbReference>
<name>A0AAW1SAC0_9CHLO</name>